<dbReference type="EMBL" id="REGN01003143">
    <property type="protein sequence ID" value="RNA24343.1"/>
    <property type="molecule type" value="Genomic_DNA"/>
</dbReference>
<protein>
    <submittedName>
        <fullName evidence="1">Uncharacterized protein</fullName>
    </submittedName>
</protein>
<dbReference type="OrthoDB" id="8045861at2759"/>
<sequence length="89" mass="10278">MFSSNTSMKPRLSLEVVPAWGRHLTHYLTLVWMNIIIFSSNENLKAKVYEGDCLSNMDLKVVQDHAKSVRSRLDIIRRHGEGSKNYDDI</sequence>
<evidence type="ECO:0000313" key="2">
    <source>
        <dbReference type="Proteomes" id="UP000276133"/>
    </source>
</evidence>
<keyword evidence="2" id="KW-1185">Reference proteome</keyword>
<gene>
    <name evidence="1" type="ORF">BpHYR1_034334</name>
</gene>
<accession>A0A3M7RL87</accession>
<dbReference type="AlphaFoldDB" id="A0A3M7RL87"/>
<organism evidence="1 2">
    <name type="scientific">Brachionus plicatilis</name>
    <name type="common">Marine rotifer</name>
    <name type="synonym">Brachionus muelleri</name>
    <dbReference type="NCBI Taxonomy" id="10195"/>
    <lineage>
        <taxon>Eukaryota</taxon>
        <taxon>Metazoa</taxon>
        <taxon>Spiralia</taxon>
        <taxon>Gnathifera</taxon>
        <taxon>Rotifera</taxon>
        <taxon>Eurotatoria</taxon>
        <taxon>Monogononta</taxon>
        <taxon>Pseudotrocha</taxon>
        <taxon>Ploima</taxon>
        <taxon>Brachionidae</taxon>
        <taxon>Brachionus</taxon>
    </lineage>
</organism>
<reference evidence="1 2" key="1">
    <citation type="journal article" date="2018" name="Sci. Rep.">
        <title>Genomic signatures of local adaptation to the degree of environmental predictability in rotifers.</title>
        <authorList>
            <person name="Franch-Gras L."/>
            <person name="Hahn C."/>
            <person name="Garcia-Roger E.M."/>
            <person name="Carmona M.J."/>
            <person name="Serra M."/>
            <person name="Gomez A."/>
        </authorList>
    </citation>
    <scope>NUCLEOTIDE SEQUENCE [LARGE SCALE GENOMIC DNA]</scope>
    <source>
        <strain evidence="1">HYR1</strain>
    </source>
</reference>
<comment type="caution">
    <text evidence="1">The sequence shown here is derived from an EMBL/GenBank/DDBJ whole genome shotgun (WGS) entry which is preliminary data.</text>
</comment>
<evidence type="ECO:0000313" key="1">
    <source>
        <dbReference type="EMBL" id="RNA24343.1"/>
    </source>
</evidence>
<name>A0A3M7RL87_BRAPC</name>
<proteinExistence type="predicted"/>
<dbReference type="Proteomes" id="UP000276133">
    <property type="component" value="Unassembled WGS sequence"/>
</dbReference>